<dbReference type="PANTHER" id="PTHR33074:SF89">
    <property type="entry name" value="DUF1618 DOMAIN-CONTAINING PROTEIN"/>
    <property type="match status" value="1"/>
</dbReference>
<protein>
    <recommendedName>
        <fullName evidence="1">DUF1618 domain-containing protein</fullName>
    </recommendedName>
</protein>
<dbReference type="PANTHER" id="PTHR33074">
    <property type="entry name" value="EXPRESSED PROTEIN-RELATED"/>
    <property type="match status" value="1"/>
</dbReference>
<dbReference type="AlphaFoldDB" id="A0A9R0ZXL6"/>
<dbReference type="Pfam" id="PF07762">
    <property type="entry name" value="DUF1618"/>
    <property type="match status" value="1"/>
</dbReference>
<sequence length="429" mass="48107">MDSSGASSSASEAEASSSSSSALYRYPDWVLLGTDTLIDPDDHFHATSAGAITSKGEPIHVSFRAVPPPGVSSVYVRWTRGNRRSEPLPSVAAAHRNSILLKLRRGYNSKDLFVYTASSTGPTWLRLLPAFERNYYDDDYGTLCRKFSLNHIDLLCDGGGEEFVVAELKIEPKSRYFYGRRRDDDDTTPVEAALLVFRSSSPGDNWKATQPRIRHKKGQGEELASWSSDETVPYGDSLCYVDYSRGVFFVDVLSECPELRYVSLPVKIPTICPYGLKTLTDHSQVSPGRCRRLCVTDGGRTMKFVEVVTTTVFMSRGRATASALFTINVWRLRREGKSMTWEKESHMEDSELWTQQGYGDLPRVAPTLPRVSMGEPNVIYLTIDADETWVIIVVDMLTKTLRSSFRYTRSRTQFLVSSLSTCMCLRPAN</sequence>
<evidence type="ECO:0000259" key="1">
    <source>
        <dbReference type="Pfam" id="PF07762"/>
    </source>
</evidence>
<organism evidence="2 3">
    <name type="scientific">Triticum turgidum subsp. durum</name>
    <name type="common">Durum wheat</name>
    <name type="synonym">Triticum durum</name>
    <dbReference type="NCBI Taxonomy" id="4567"/>
    <lineage>
        <taxon>Eukaryota</taxon>
        <taxon>Viridiplantae</taxon>
        <taxon>Streptophyta</taxon>
        <taxon>Embryophyta</taxon>
        <taxon>Tracheophyta</taxon>
        <taxon>Spermatophyta</taxon>
        <taxon>Magnoliopsida</taxon>
        <taxon>Liliopsida</taxon>
        <taxon>Poales</taxon>
        <taxon>Poaceae</taxon>
        <taxon>BOP clade</taxon>
        <taxon>Pooideae</taxon>
        <taxon>Triticodae</taxon>
        <taxon>Triticeae</taxon>
        <taxon>Triticinae</taxon>
        <taxon>Triticum</taxon>
    </lineage>
</organism>
<evidence type="ECO:0000313" key="2">
    <source>
        <dbReference type="EMBL" id="VAI85940.1"/>
    </source>
</evidence>
<dbReference type="OMA" id="MEDSELW"/>
<reference evidence="2 3" key="1">
    <citation type="submission" date="2017-09" db="EMBL/GenBank/DDBJ databases">
        <authorList>
            <consortium name="International Durum Wheat Genome Sequencing Consortium (IDWGSC)"/>
            <person name="Milanesi L."/>
        </authorList>
    </citation>
    <scope>NUCLEOTIDE SEQUENCE [LARGE SCALE GENOMIC DNA]</scope>
    <source>
        <strain evidence="3">cv. Svevo</strain>
    </source>
</reference>
<dbReference type="InterPro" id="IPR011676">
    <property type="entry name" value="DUF1618"/>
</dbReference>
<dbReference type="EMBL" id="LT934124">
    <property type="protein sequence ID" value="VAI85940.1"/>
    <property type="molecule type" value="Genomic_DNA"/>
</dbReference>
<proteinExistence type="predicted"/>
<keyword evidence="3" id="KW-1185">Reference proteome</keyword>
<feature type="domain" description="DUF1618" evidence="1">
    <location>
        <begin position="241"/>
        <end position="380"/>
    </location>
</feature>
<name>A0A9R0ZXL6_TRITD</name>
<gene>
    <name evidence="2" type="ORF">TRITD_7Bv1G063870</name>
</gene>
<accession>A0A9R0ZXL6</accession>
<dbReference type="Proteomes" id="UP000324705">
    <property type="component" value="Chromosome 7B"/>
</dbReference>
<evidence type="ECO:0000313" key="3">
    <source>
        <dbReference type="Proteomes" id="UP000324705"/>
    </source>
</evidence>
<dbReference type="Gramene" id="TRITD7Bv1G063870.1">
    <property type="protein sequence ID" value="TRITD7Bv1G063870.1"/>
    <property type="gene ID" value="TRITD7Bv1G063870"/>
</dbReference>